<dbReference type="Proteomes" id="UP000245207">
    <property type="component" value="Unassembled WGS sequence"/>
</dbReference>
<proteinExistence type="predicted"/>
<gene>
    <name evidence="1" type="ORF">CTI12_AA401440</name>
</gene>
<dbReference type="OrthoDB" id="1751950at2759"/>
<dbReference type="EMBL" id="PKPP01005949">
    <property type="protein sequence ID" value="PWA58252.1"/>
    <property type="molecule type" value="Genomic_DNA"/>
</dbReference>
<keyword evidence="2" id="KW-1185">Reference proteome</keyword>
<organism evidence="1 2">
    <name type="scientific">Artemisia annua</name>
    <name type="common">Sweet wormwood</name>
    <dbReference type="NCBI Taxonomy" id="35608"/>
    <lineage>
        <taxon>Eukaryota</taxon>
        <taxon>Viridiplantae</taxon>
        <taxon>Streptophyta</taxon>
        <taxon>Embryophyta</taxon>
        <taxon>Tracheophyta</taxon>
        <taxon>Spermatophyta</taxon>
        <taxon>Magnoliopsida</taxon>
        <taxon>eudicotyledons</taxon>
        <taxon>Gunneridae</taxon>
        <taxon>Pentapetalae</taxon>
        <taxon>asterids</taxon>
        <taxon>campanulids</taxon>
        <taxon>Asterales</taxon>
        <taxon>Asteraceae</taxon>
        <taxon>Asteroideae</taxon>
        <taxon>Anthemideae</taxon>
        <taxon>Artemisiinae</taxon>
        <taxon>Artemisia</taxon>
    </lineage>
</organism>
<evidence type="ECO:0000313" key="1">
    <source>
        <dbReference type="EMBL" id="PWA58252.1"/>
    </source>
</evidence>
<name>A0A2U1MAN4_ARTAN</name>
<comment type="caution">
    <text evidence="1">The sequence shown here is derived from an EMBL/GenBank/DDBJ whole genome shotgun (WGS) entry which is preliminary data.</text>
</comment>
<accession>A0A2U1MAN4</accession>
<sequence>MEVKTRIERAIKNRRKVNKSIPTDITPKCDIAVNNPVIDINTGGESDVEVVSNAACSASGDVCDYHEGARVNDNTDCTKMNEPNRGNTSTLAEILKSNKHENSLHMVQSEVNENGVEIAVFDEEIIELGSAKWKMTVCGQFLGHEVDKCRMVPKESVVDNQSKEHADCNDGFKEVQYRKGRNENNNNKKNRYEQNGFEGVIRVDLE</sequence>
<evidence type="ECO:0000313" key="2">
    <source>
        <dbReference type="Proteomes" id="UP000245207"/>
    </source>
</evidence>
<reference evidence="1 2" key="1">
    <citation type="journal article" date="2018" name="Mol. Plant">
        <title>The genome of Artemisia annua provides insight into the evolution of Asteraceae family and artemisinin biosynthesis.</title>
        <authorList>
            <person name="Shen Q."/>
            <person name="Zhang L."/>
            <person name="Liao Z."/>
            <person name="Wang S."/>
            <person name="Yan T."/>
            <person name="Shi P."/>
            <person name="Liu M."/>
            <person name="Fu X."/>
            <person name="Pan Q."/>
            <person name="Wang Y."/>
            <person name="Lv Z."/>
            <person name="Lu X."/>
            <person name="Zhang F."/>
            <person name="Jiang W."/>
            <person name="Ma Y."/>
            <person name="Chen M."/>
            <person name="Hao X."/>
            <person name="Li L."/>
            <person name="Tang Y."/>
            <person name="Lv G."/>
            <person name="Zhou Y."/>
            <person name="Sun X."/>
            <person name="Brodelius P.E."/>
            <person name="Rose J.K.C."/>
            <person name="Tang K."/>
        </authorList>
    </citation>
    <scope>NUCLEOTIDE SEQUENCE [LARGE SCALE GENOMIC DNA]</scope>
    <source>
        <strain evidence="2">cv. Huhao1</strain>
        <tissue evidence="1">Leaf</tissue>
    </source>
</reference>
<dbReference type="AlphaFoldDB" id="A0A2U1MAN4"/>
<protein>
    <submittedName>
        <fullName evidence="1">Uncharacterized protein</fullName>
    </submittedName>
</protein>